<dbReference type="Proteomes" id="UP001186944">
    <property type="component" value="Unassembled WGS sequence"/>
</dbReference>
<comment type="subcellular location">
    <subcellularLocation>
        <location evidence="1">Secreted</location>
    </subcellularLocation>
</comment>
<keyword evidence="7" id="KW-1185">Reference proteome</keyword>
<feature type="domain" description="C1q" evidence="5">
    <location>
        <begin position="68"/>
        <end position="203"/>
    </location>
</feature>
<dbReference type="GO" id="GO:0005615">
    <property type="term" value="C:extracellular space"/>
    <property type="evidence" value="ECO:0007669"/>
    <property type="project" value="TreeGrafter"/>
</dbReference>
<evidence type="ECO:0000259" key="5">
    <source>
        <dbReference type="PROSITE" id="PS50871"/>
    </source>
</evidence>
<dbReference type="AlphaFoldDB" id="A0AA88XHH5"/>
<dbReference type="PROSITE" id="PS50871">
    <property type="entry name" value="C1Q"/>
    <property type="match status" value="1"/>
</dbReference>
<gene>
    <name evidence="6" type="ORF">FSP39_007145</name>
</gene>
<dbReference type="Pfam" id="PF00386">
    <property type="entry name" value="C1q"/>
    <property type="match status" value="1"/>
</dbReference>
<dbReference type="InterPro" id="IPR050822">
    <property type="entry name" value="Cerebellin_Synaptic_Org"/>
</dbReference>
<evidence type="ECO:0000256" key="3">
    <source>
        <dbReference type="ARBA" id="ARBA00022729"/>
    </source>
</evidence>
<dbReference type="SUPFAM" id="SSF49842">
    <property type="entry name" value="TNF-like"/>
    <property type="match status" value="1"/>
</dbReference>
<feature type="chain" id="PRO_5041660896" description="C1q domain-containing protein" evidence="4">
    <location>
        <begin position="26"/>
        <end position="203"/>
    </location>
</feature>
<dbReference type="EMBL" id="VSWD01000012">
    <property type="protein sequence ID" value="KAK3085685.1"/>
    <property type="molecule type" value="Genomic_DNA"/>
</dbReference>
<evidence type="ECO:0000313" key="7">
    <source>
        <dbReference type="Proteomes" id="UP001186944"/>
    </source>
</evidence>
<organism evidence="6 7">
    <name type="scientific">Pinctada imbricata</name>
    <name type="common">Atlantic pearl-oyster</name>
    <name type="synonym">Pinctada martensii</name>
    <dbReference type="NCBI Taxonomy" id="66713"/>
    <lineage>
        <taxon>Eukaryota</taxon>
        <taxon>Metazoa</taxon>
        <taxon>Spiralia</taxon>
        <taxon>Lophotrochozoa</taxon>
        <taxon>Mollusca</taxon>
        <taxon>Bivalvia</taxon>
        <taxon>Autobranchia</taxon>
        <taxon>Pteriomorphia</taxon>
        <taxon>Pterioida</taxon>
        <taxon>Pterioidea</taxon>
        <taxon>Pteriidae</taxon>
        <taxon>Pinctada</taxon>
    </lineage>
</organism>
<proteinExistence type="predicted"/>
<evidence type="ECO:0000313" key="6">
    <source>
        <dbReference type="EMBL" id="KAK3085685.1"/>
    </source>
</evidence>
<evidence type="ECO:0000256" key="2">
    <source>
        <dbReference type="ARBA" id="ARBA00022525"/>
    </source>
</evidence>
<sequence>MRSPNMRIFRLSLVMLSVYSPIVHSQTLLGFPKRHKDIDKEGLVGIVRRYTDELKTLREKVEDLQCRTSSTDIYFHAWKYATVDNIPGGTTIVYDRVITNKGNGYNRITGKFTAPRGGAFVFTWTAVTTDYHSINLHLYVNGKRIGVAQADSLTGSQNSSGSNTAVVELKEGDIVRVVCGVWGGTSKHRLHGDAHSSFSGWAL</sequence>
<dbReference type="Gene3D" id="2.60.120.40">
    <property type="match status" value="1"/>
</dbReference>
<evidence type="ECO:0000256" key="4">
    <source>
        <dbReference type="SAM" id="SignalP"/>
    </source>
</evidence>
<dbReference type="InterPro" id="IPR001073">
    <property type="entry name" value="C1q_dom"/>
</dbReference>
<dbReference type="SMART" id="SM00110">
    <property type="entry name" value="C1Q"/>
    <property type="match status" value="1"/>
</dbReference>
<name>A0AA88XHH5_PINIB</name>
<dbReference type="PRINTS" id="PR00007">
    <property type="entry name" value="COMPLEMNTC1Q"/>
</dbReference>
<keyword evidence="3 4" id="KW-0732">Signal</keyword>
<accession>A0AA88XHH5</accession>
<dbReference type="InterPro" id="IPR008983">
    <property type="entry name" value="Tumour_necrosis_fac-like_dom"/>
</dbReference>
<keyword evidence="2" id="KW-0964">Secreted</keyword>
<dbReference type="PANTHER" id="PTHR22923">
    <property type="entry name" value="CEREBELLIN-RELATED"/>
    <property type="match status" value="1"/>
</dbReference>
<protein>
    <recommendedName>
        <fullName evidence="5">C1q domain-containing protein</fullName>
    </recommendedName>
</protein>
<evidence type="ECO:0000256" key="1">
    <source>
        <dbReference type="ARBA" id="ARBA00004613"/>
    </source>
</evidence>
<dbReference type="PANTHER" id="PTHR22923:SF62">
    <property type="entry name" value="CVP18"/>
    <property type="match status" value="1"/>
</dbReference>
<reference evidence="6" key="1">
    <citation type="submission" date="2019-08" db="EMBL/GenBank/DDBJ databases">
        <title>The improved chromosome-level genome for the pearl oyster Pinctada fucata martensii using PacBio sequencing and Hi-C.</title>
        <authorList>
            <person name="Zheng Z."/>
        </authorList>
    </citation>
    <scope>NUCLEOTIDE SEQUENCE</scope>
    <source>
        <strain evidence="6">ZZ-2019</strain>
        <tissue evidence="6">Adductor muscle</tissue>
    </source>
</reference>
<feature type="signal peptide" evidence="4">
    <location>
        <begin position="1"/>
        <end position="25"/>
    </location>
</feature>
<comment type="caution">
    <text evidence="6">The sequence shown here is derived from an EMBL/GenBank/DDBJ whole genome shotgun (WGS) entry which is preliminary data.</text>
</comment>